<dbReference type="EMBL" id="QPJY01000005">
    <property type="protein sequence ID" value="RCX30233.1"/>
    <property type="molecule type" value="Genomic_DNA"/>
</dbReference>
<dbReference type="RefSeq" id="WP_114279844.1">
    <property type="nucleotide sequence ID" value="NZ_QPJY01000005.1"/>
</dbReference>
<dbReference type="Gene3D" id="2.102.10.10">
    <property type="entry name" value="Rieske [2Fe-2S] iron-sulphur domain"/>
    <property type="match status" value="1"/>
</dbReference>
<sequence>MRLIVFSLIALVCVMPVWAGERADRSGTPDPAGLPVVVRAVEVGNLPPHGSLEFQWRGYPFRVVRRTGQDLERLRRSPATEAGSEGGAPHAIMTSLGCHECIKPDGYAQSLHRSPDPEYFVMLSVGPHYGCYISYFPPGDDNRWPNGERVELGQGWTGGFYDPCHDIRYDLAGRPFPNSLSGRNLFVPRYRITGAGLLIMGE</sequence>
<dbReference type="PROSITE" id="PS51296">
    <property type="entry name" value="RIESKE"/>
    <property type="match status" value="1"/>
</dbReference>
<evidence type="ECO:0000256" key="5">
    <source>
        <dbReference type="SAM" id="SignalP"/>
    </source>
</evidence>
<organism evidence="7 8">
    <name type="scientific">Thioalbus denitrificans</name>
    <dbReference type="NCBI Taxonomy" id="547122"/>
    <lineage>
        <taxon>Bacteria</taxon>
        <taxon>Pseudomonadati</taxon>
        <taxon>Pseudomonadota</taxon>
        <taxon>Gammaproteobacteria</taxon>
        <taxon>Chromatiales</taxon>
        <taxon>Ectothiorhodospiraceae</taxon>
        <taxon>Thioalbus</taxon>
    </lineage>
</organism>
<feature type="signal peptide" evidence="5">
    <location>
        <begin position="1"/>
        <end position="19"/>
    </location>
</feature>
<name>A0A369C928_9GAMM</name>
<feature type="chain" id="PRO_5016595288" evidence="5">
    <location>
        <begin position="20"/>
        <end position="202"/>
    </location>
</feature>
<evidence type="ECO:0000313" key="7">
    <source>
        <dbReference type="EMBL" id="RCX30233.1"/>
    </source>
</evidence>
<dbReference type="OrthoDB" id="9767869at2"/>
<evidence type="ECO:0000259" key="6">
    <source>
        <dbReference type="PROSITE" id="PS51296"/>
    </source>
</evidence>
<dbReference type="AlphaFoldDB" id="A0A369C928"/>
<evidence type="ECO:0000256" key="4">
    <source>
        <dbReference type="ARBA" id="ARBA00023014"/>
    </source>
</evidence>
<keyword evidence="8" id="KW-1185">Reference proteome</keyword>
<evidence type="ECO:0000256" key="3">
    <source>
        <dbReference type="ARBA" id="ARBA00023004"/>
    </source>
</evidence>
<keyword evidence="1" id="KW-0001">2Fe-2S</keyword>
<dbReference type="GO" id="GO:0051537">
    <property type="term" value="F:2 iron, 2 sulfur cluster binding"/>
    <property type="evidence" value="ECO:0007669"/>
    <property type="project" value="UniProtKB-KW"/>
</dbReference>
<reference evidence="7 8" key="1">
    <citation type="submission" date="2018-07" db="EMBL/GenBank/DDBJ databases">
        <title>Genomic Encyclopedia of Type Strains, Phase IV (KMG-IV): sequencing the most valuable type-strain genomes for metagenomic binning, comparative biology and taxonomic classification.</title>
        <authorList>
            <person name="Goeker M."/>
        </authorList>
    </citation>
    <scope>NUCLEOTIDE SEQUENCE [LARGE SCALE GENOMIC DNA]</scope>
    <source>
        <strain evidence="7 8">DSM 26407</strain>
    </source>
</reference>
<gene>
    <name evidence="7" type="ORF">DFQ59_10565</name>
</gene>
<dbReference type="SUPFAM" id="SSF50022">
    <property type="entry name" value="ISP domain"/>
    <property type="match status" value="1"/>
</dbReference>
<keyword evidence="5" id="KW-0732">Signal</keyword>
<dbReference type="InterPro" id="IPR036922">
    <property type="entry name" value="Rieske_2Fe-2S_sf"/>
</dbReference>
<dbReference type="Proteomes" id="UP000252707">
    <property type="component" value="Unassembled WGS sequence"/>
</dbReference>
<evidence type="ECO:0000256" key="1">
    <source>
        <dbReference type="ARBA" id="ARBA00022714"/>
    </source>
</evidence>
<evidence type="ECO:0000313" key="8">
    <source>
        <dbReference type="Proteomes" id="UP000252707"/>
    </source>
</evidence>
<dbReference type="InterPro" id="IPR017941">
    <property type="entry name" value="Rieske_2Fe-2S"/>
</dbReference>
<keyword evidence="3" id="KW-0408">Iron</keyword>
<dbReference type="GO" id="GO:0046872">
    <property type="term" value="F:metal ion binding"/>
    <property type="evidence" value="ECO:0007669"/>
    <property type="project" value="UniProtKB-KW"/>
</dbReference>
<comment type="caution">
    <text evidence="7">The sequence shown here is derived from an EMBL/GenBank/DDBJ whole genome shotgun (WGS) entry which is preliminary data.</text>
</comment>
<feature type="domain" description="Rieske" evidence="6">
    <location>
        <begin position="94"/>
        <end position="199"/>
    </location>
</feature>
<accession>A0A369C928</accession>
<evidence type="ECO:0000256" key="2">
    <source>
        <dbReference type="ARBA" id="ARBA00022723"/>
    </source>
</evidence>
<keyword evidence="4" id="KW-0411">Iron-sulfur</keyword>
<keyword evidence="2" id="KW-0479">Metal-binding</keyword>
<proteinExistence type="predicted"/>
<protein>
    <submittedName>
        <fullName evidence="7">Rieske Fe-S protein</fullName>
    </submittedName>
</protein>